<evidence type="ECO:0000256" key="1">
    <source>
        <dbReference type="ARBA" id="ARBA00004496"/>
    </source>
</evidence>
<dbReference type="NCBIfam" id="TIGR00611">
    <property type="entry name" value="recf"/>
    <property type="match status" value="1"/>
</dbReference>
<dbReference type="InterPro" id="IPR042174">
    <property type="entry name" value="RecF_2"/>
</dbReference>
<dbReference type="STRING" id="1166018.FAES_1144"/>
<name>I0K4V1_9BACT</name>
<dbReference type="InterPro" id="IPR027417">
    <property type="entry name" value="P-loop_NTPase"/>
</dbReference>
<dbReference type="Pfam" id="PF02463">
    <property type="entry name" value="SMC_N"/>
    <property type="match status" value="1"/>
</dbReference>
<dbReference type="GO" id="GO:0006260">
    <property type="term" value="P:DNA replication"/>
    <property type="evidence" value="ECO:0007669"/>
    <property type="project" value="UniProtKB-UniRule"/>
</dbReference>
<dbReference type="GO" id="GO:0003697">
    <property type="term" value="F:single-stranded DNA binding"/>
    <property type="evidence" value="ECO:0007669"/>
    <property type="project" value="UniProtKB-UniRule"/>
</dbReference>
<feature type="binding site" evidence="9">
    <location>
        <begin position="37"/>
        <end position="44"/>
    </location>
    <ligand>
        <name>ATP</name>
        <dbReference type="ChEBI" id="CHEBI:30616"/>
    </ligand>
</feature>
<dbReference type="SUPFAM" id="SSF52540">
    <property type="entry name" value="P-loop containing nucleoside triphosphate hydrolases"/>
    <property type="match status" value="1"/>
</dbReference>
<comment type="similarity">
    <text evidence="2 9 10">Belongs to the RecF family.</text>
</comment>
<keyword evidence="9 10" id="KW-0227">DNA damage</keyword>
<evidence type="ECO:0000256" key="10">
    <source>
        <dbReference type="RuleBase" id="RU000578"/>
    </source>
</evidence>
<evidence type="ECO:0000313" key="12">
    <source>
        <dbReference type="EMBL" id="CCG99154.1"/>
    </source>
</evidence>
<keyword evidence="8 9" id="KW-0238">DNA-binding</keyword>
<keyword evidence="7 9" id="KW-0067">ATP-binding</keyword>
<dbReference type="EMBL" id="HE796683">
    <property type="protein sequence ID" value="CCG99154.1"/>
    <property type="molecule type" value="Genomic_DNA"/>
</dbReference>
<dbReference type="PATRIC" id="fig|1166018.3.peg.2866"/>
<protein>
    <recommendedName>
        <fullName evidence="3 9">DNA replication and repair protein RecF</fullName>
    </recommendedName>
</protein>
<dbReference type="PANTHER" id="PTHR32182">
    <property type="entry name" value="DNA REPLICATION AND REPAIR PROTEIN RECF"/>
    <property type="match status" value="1"/>
</dbReference>
<dbReference type="GO" id="GO:0009432">
    <property type="term" value="P:SOS response"/>
    <property type="evidence" value="ECO:0007669"/>
    <property type="project" value="UniProtKB-UniRule"/>
</dbReference>
<dbReference type="KEGG" id="fae:FAES_1144"/>
<dbReference type="GO" id="GO:0006302">
    <property type="term" value="P:double-strand break repair"/>
    <property type="evidence" value="ECO:0007669"/>
    <property type="project" value="TreeGrafter"/>
</dbReference>
<evidence type="ECO:0000256" key="6">
    <source>
        <dbReference type="ARBA" id="ARBA00022741"/>
    </source>
</evidence>
<dbReference type="Gene3D" id="3.40.50.300">
    <property type="entry name" value="P-loop containing nucleotide triphosphate hydrolases"/>
    <property type="match status" value="1"/>
</dbReference>
<proteinExistence type="inferred from homology"/>
<keyword evidence="5 9" id="KW-0235">DNA replication</keyword>
<evidence type="ECO:0000313" key="13">
    <source>
        <dbReference type="Proteomes" id="UP000011058"/>
    </source>
</evidence>
<evidence type="ECO:0000256" key="2">
    <source>
        <dbReference type="ARBA" id="ARBA00008016"/>
    </source>
</evidence>
<evidence type="ECO:0000256" key="3">
    <source>
        <dbReference type="ARBA" id="ARBA00020170"/>
    </source>
</evidence>
<dbReference type="HOGENOM" id="CLU_040267_0_1_10"/>
<dbReference type="Proteomes" id="UP000011058">
    <property type="component" value="Chromosome"/>
</dbReference>
<keyword evidence="9 10" id="KW-0742">SOS response</keyword>
<dbReference type="Gene3D" id="1.20.1050.90">
    <property type="entry name" value="RecF/RecN/SMC, N-terminal domain"/>
    <property type="match status" value="1"/>
</dbReference>
<keyword evidence="4 9" id="KW-0963">Cytoplasm</keyword>
<dbReference type="AlphaFoldDB" id="I0K4V1"/>
<dbReference type="InterPro" id="IPR018078">
    <property type="entry name" value="DNA-binding_RecF_CS"/>
</dbReference>
<evidence type="ECO:0000259" key="11">
    <source>
        <dbReference type="Pfam" id="PF02463"/>
    </source>
</evidence>
<gene>
    <name evidence="9" type="primary">recF</name>
    <name evidence="12" type="ORF">FAES_1144</name>
</gene>
<dbReference type="PANTHER" id="PTHR32182:SF0">
    <property type="entry name" value="DNA REPLICATION AND REPAIR PROTEIN RECF"/>
    <property type="match status" value="1"/>
</dbReference>
<evidence type="ECO:0000256" key="7">
    <source>
        <dbReference type="ARBA" id="ARBA00022840"/>
    </source>
</evidence>
<dbReference type="InterPro" id="IPR001238">
    <property type="entry name" value="DNA-binding_RecF"/>
</dbReference>
<dbReference type="GO" id="GO:0005524">
    <property type="term" value="F:ATP binding"/>
    <property type="evidence" value="ECO:0007669"/>
    <property type="project" value="UniProtKB-UniRule"/>
</dbReference>
<dbReference type="GO" id="GO:0005737">
    <property type="term" value="C:cytoplasm"/>
    <property type="evidence" value="ECO:0007669"/>
    <property type="project" value="UniProtKB-SubCell"/>
</dbReference>
<evidence type="ECO:0000256" key="5">
    <source>
        <dbReference type="ARBA" id="ARBA00022705"/>
    </source>
</evidence>
<evidence type="ECO:0000256" key="4">
    <source>
        <dbReference type="ARBA" id="ARBA00022490"/>
    </source>
</evidence>
<organism evidence="12 13">
    <name type="scientific">Fibrella aestuarina BUZ 2</name>
    <dbReference type="NCBI Taxonomy" id="1166018"/>
    <lineage>
        <taxon>Bacteria</taxon>
        <taxon>Pseudomonadati</taxon>
        <taxon>Bacteroidota</taxon>
        <taxon>Cytophagia</taxon>
        <taxon>Cytophagales</taxon>
        <taxon>Spirosomataceae</taxon>
        <taxon>Fibrella</taxon>
    </lineage>
</organism>
<dbReference type="GO" id="GO:0000731">
    <property type="term" value="P:DNA synthesis involved in DNA repair"/>
    <property type="evidence" value="ECO:0007669"/>
    <property type="project" value="TreeGrafter"/>
</dbReference>
<comment type="subcellular location">
    <subcellularLocation>
        <location evidence="1 9 10">Cytoplasm</location>
    </subcellularLocation>
</comment>
<dbReference type="InterPro" id="IPR003395">
    <property type="entry name" value="RecF/RecN/SMC_N"/>
</dbReference>
<keyword evidence="13" id="KW-1185">Reference proteome</keyword>
<comment type="function">
    <text evidence="9 10">The RecF protein is involved in DNA metabolism; it is required for DNA replication and normal SOS inducibility. RecF binds preferentially to single-stranded, linear DNA. It also seems to bind ATP.</text>
</comment>
<dbReference type="PROSITE" id="PS00618">
    <property type="entry name" value="RECF_2"/>
    <property type="match status" value="1"/>
</dbReference>
<feature type="domain" description="RecF/RecN/SMC N-terminal" evidence="11">
    <location>
        <begin position="9"/>
        <end position="352"/>
    </location>
</feature>
<evidence type="ECO:0000256" key="9">
    <source>
        <dbReference type="HAMAP-Rule" id="MF_00365"/>
    </source>
</evidence>
<reference evidence="12 13" key="1">
    <citation type="journal article" date="2012" name="J. Bacteriol.">
        <title>Genome Sequence of Fibrella aestuarina BUZ 2T, a Filamentous Marine Bacterium.</title>
        <authorList>
            <person name="Filippini M."/>
            <person name="Qi W."/>
            <person name="Blom J."/>
            <person name="Goesmann A."/>
            <person name="Smits T.H."/>
            <person name="Bagheri H.C."/>
        </authorList>
    </citation>
    <scope>NUCLEOTIDE SEQUENCE [LARGE SCALE GENOMIC DNA]</scope>
    <source>
        <strain evidence="13">BUZ 2T</strain>
    </source>
</reference>
<accession>I0K4V1</accession>
<keyword evidence="6 9" id="KW-0547">Nucleotide-binding</keyword>
<sequence>MSAASPRMYLEKLSLTNFKNYEDALFTFSHQVNVIVGPNGSGKTNLLDAIYFLALSKSAFQTIDALSVTHDEDFFILDGIFVKHDRPTQITISLQKGQRKVILADKKPYEKISEHIGRFPVVLMAPNDTDLVREHSEDRRQFVDGVLSQLDIDYLQDYLQYQYVLKQRNSLLKLFAERRQVDHDLLDTYDQPLLYIGQRIFDRRKRFVADFLPSVQAHYTYLSEGREAVDIVYDSDLNKLGFEDLFVQNRSRDVAMQRTTMGVHRDDFEFLIDGVALKRFGSQGQQKTFVIALKLAQFDLLLADKQTRPILLLDDIFDKLDDGRIAKLIERISDGTFGQLFITDARPERTQQFLANVPADVRFFRVEKTV</sequence>
<dbReference type="eggNOG" id="COG1195">
    <property type="taxonomic scope" value="Bacteria"/>
</dbReference>
<dbReference type="HAMAP" id="MF_00365">
    <property type="entry name" value="RecF"/>
    <property type="match status" value="1"/>
</dbReference>
<keyword evidence="9 10" id="KW-0234">DNA repair</keyword>
<evidence type="ECO:0000256" key="8">
    <source>
        <dbReference type="ARBA" id="ARBA00023125"/>
    </source>
</evidence>